<dbReference type="EMBL" id="UAQE01000001">
    <property type="protein sequence ID" value="SPT95554.1"/>
    <property type="molecule type" value="Genomic_DNA"/>
</dbReference>
<dbReference type="RefSeq" id="WP_112116190.1">
    <property type="nucleotide sequence ID" value="NZ_UAQE01000001.1"/>
</dbReference>
<sequence length="340" mass="38538">MSNALFAKRTVLDLDYNHTNITAQLEQHLLDWTFTDNLSGEIDDLNIRLEDTDALWLGTWFPSKGSLLEPTIIRTYWADNPIKTKLGKFEIDDISGADSVITISALATSESNSLRGEEKCKAWEKATLKKVIGDVAKANKLKLVWQTSDNPKKDRYEQENETDLKFIFRLCKDEGLCLKLSSNTLVVLDESDYEKQPVAETIRRKSKETDVIKVIKRSFRNTLTDTYRACRVTSHNAKKKKTISATFSAPKAPKVGRTLVIKEDVKSVAEAQRLAKKKLREKNKNATTMTLEVISDMHIDAGMTFNLVDFGKLNGKYIVTKVVYTQSSVTLDLRRCLEGY</sequence>
<evidence type="ECO:0000313" key="1">
    <source>
        <dbReference type="EMBL" id="SPT95554.1"/>
    </source>
</evidence>
<dbReference type="Gene3D" id="3.55.50.10">
    <property type="entry name" value="Baseplate protein-like domains"/>
    <property type="match status" value="1"/>
</dbReference>
<evidence type="ECO:0000313" key="2">
    <source>
        <dbReference type="Proteomes" id="UP000251431"/>
    </source>
</evidence>
<dbReference type="AlphaFoldDB" id="A0A2X0X9B1"/>
<protein>
    <submittedName>
        <fullName evidence="1">Phage protein D</fullName>
    </submittedName>
</protein>
<accession>A0A2X0X9B1</accession>
<name>A0A2X0X9B1_9BACI</name>
<gene>
    <name evidence="1" type="ORF">NCTC7582_00055</name>
</gene>
<dbReference type="SUPFAM" id="SSF69279">
    <property type="entry name" value="Phage tail proteins"/>
    <property type="match status" value="1"/>
</dbReference>
<dbReference type="Pfam" id="PF05954">
    <property type="entry name" value="Phage_GPD"/>
    <property type="match status" value="1"/>
</dbReference>
<reference evidence="1 2" key="1">
    <citation type="submission" date="2018-06" db="EMBL/GenBank/DDBJ databases">
        <authorList>
            <consortium name="Pathogen Informatics"/>
            <person name="Doyle S."/>
        </authorList>
    </citation>
    <scope>NUCLEOTIDE SEQUENCE [LARGE SCALE GENOMIC DNA]</scope>
    <source>
        <strain evidence="1 2">NCTC7582</strain>
    </source>
</reference>
<proteinExistence type="predicted"/>
<dbReference type="Proteomes" id="UP000251431">
    <property type="component" value="Unassembled WGS sequence"/>
</dbReference>
<organism evidence="1 2">
    <name type="scientific">Lysinibacillus capsici</name>
    <dbReference type="NCBI Taxonomy" id="2115968"/>
    <lineage>
        <taxon>Bacteria</taxon>
        <taxon>Bacillati</taxon>
        <taxon>Bacillota</taxon>
        <taxon>Bacilli</taxon>
        <taxon>Bacillales</taxon>
        <taxon>Bacillaceae</taxon>
        <taxon>Lysinibacillus</taxon>
    </lineage>
</organism>